<feature type="compositionally biased region" description="Basic and acidic residues" evidence="4">
    <location>
        <begin position="96"/>
        <end position="109"/>
    </location>
</feature>
<sequence>MATTEVVKALLEVACDSNMKTKYTEMTALHMASRNGHTDTVKLLLDNGADTEQKDVINKNAAFYAANQEILEMLQAHAGAELNSKSDGNQNVLNMLDKEKPQEQRKQPGIFDKKVTFSKKHKKIMKMSVFDRLTRSKSQLHVLK</sequence>
<evidence type="ECO:0000313" key="6">
    <source>
        <dbReference type="Proteomes" id="UP000828390"/>
    </source>
</evidence>
<dbReference type="PANTHER" id="PTHR24193">
    <property type="entry name" value="ANKYRIN REPEAT PROTEIN"/>
    <property type="match status" value="1"/>
</dbReference>
<protein>
    <submittedName>
        <fullName evidence="5">Uncharacterized protein</fullName>
    </submittedName>
</protein>
<evidence type="ECO:0000256" key="3">
    <source>
        <dbReference type="PROSITE-ProRule" id="PRU00023"/>
    </source>
</evidence>
<dbReference type="AlphaFoldDB" id="A0A9D4MLI1"/>
<feature type="repeat" description="ANK" evidence="3">
    <location>
        <begin position="24"/>
        <end position="56"/>
    </location>
</feature>
<dbReference type="SMART" id="SM00248">
    <property type="entry name" value="ANK"/>
    <property type="match status" value="1"/>
</dbReference>
<organism evidence="5 6">
    <name type="scientific">Dreissena polymorpha</name>
    <name type="common">Zebra mussel</name>
    <name type="synonym">Mytilus polymorpha</name>
    <dbReference type="NCBI Taxonomy" id="45954"/>
    <lineage>
        <taxon>Eukaryota</taxon>
        <taxon>Metazoa</taxon>
        <taxon>Spiralia</taxon>
        <taxon>Lophotrochozoa</taxon>
        <taxon>Mollusca</taxon>
        <taxon>Bivalvia</taxon>
        <taxon>Autobranchia</taxon>
        <taxon>Heteroconchia</taxon>
        <taxon>Euheterodonta</taxon>
        <taxon>Imparidentia</taxon>
        <taxon>Neoheterodontei</taxon>
        <taxon>Myida</taxon>
        <taxon>Dreissenoidea</taxon>
        <taxon>Dreissenidae</taxon>
        <taxon>Dreissena</taxon>
    </lineage>
</organism>
<evidence type="ECO:0000313" key="5">
    <source>
        <dbReference type="EMBL" id="KAH3877467.1"/>
    </source>
</evidence>
<dbReference type="EMBL" id="JAIWYP010000001">
    <property type="protein sequence ID" value="KAH3877467.1"/>
    <property type="molecule type" value="Genomic_DNA"/>
</dbReference>
<evidence type="ECO:0000256" key="4">
    <source>
        <dbReference type="SAM" id="MobiDB-lite"/>
    </source>
</evidence>
<gene>
    <name evidence="5" type="ORF">DPMN_001334</name>
</gene>
<accession>A0A9D4MLI1</accession>
<reference evidence="5" key="2">
    <citation type="submission" date="2020-11" db="EMBL/GenBank/DDBJ databases">
        <authorList>
            <person name="McCartney M.A."/>
            <person name="Auch B."/>
            <person name="Kono T."/>
            <person name="Mallez S."/>
            <person name="Becker A."/>
            <person name="Gohl D.M."/>
            <person name="Silverstein K.A.T."/>
            <person name="Koren S."/>
            <person name="Bechman K.B."/>
            <person name="Herman A."/>
            <person name="Abrahante J.E."/>
            <person name="Garbe J."/>
        </authorList>
    </citation>
    <scope>NUCLEOTIDE SEQUENCE</scope>
    <source>
        <strain evidence="5">Duluth1</strain>
        <tissue evidence="5">Whole animal</tissue>
    </source>
</reference>
<feature type="region of interest" description="Disordered" evidence="4">
    <location>
        <begin position="83"/>
        <end position="109"/>
    </location>
</feature>
<keyword evidence="2 3" id="KW-0040">ANK repeat</keyword>
<keyword evidence="6" id="KW-1185">Reference proteome</keyword>
<evidence type="ECO:0000256" key="2">
    <source>
        <dbReference type="ARBA" id="ARBA00023043"/>
    </source>
</evidence>
<dbReference type="Proteomes" id="UP000828390">
    <property type="component" value="Unassembled WGS sequence"/>
</dbReference>
<keyword evidence="1" id="KW-0677">Repeat</keyword>
<dbReference type="OrthoDB" id="6108179at2759"/>
<dbReference type="InterPro" id="IPR036770">
    <property type="entry name" value="Ankyrin_rpt-contain_sf"/>
</dbReference>
<dbReference type="GO" id="GO:0005634">
    <property type="term" value="C:nucleus"/>
    <property type="evidence" value="ECO:0007669"/>
    <property type="project" value="TreeGrafter"/>
</dbReference>
<dbReference type="PANTHER" id="PTHR24193:SF121">
    <property type="entry name" value="ADA2A-CONTAINING COMPLEX COMPONENT 3, ISOFORM D"/>
    <property type="match status" value="1"/>
</dbReference>
<evidence type="ECO:0000256" key="1">
    <source>
        <dbReference type="ARBA" id="ARBA00022737"/>
    </source>
</evidence>
<dbReference type="InterPro" id="IPR002110">
    <property type="entry name" value="Ankyrin_rpt"/>
</dbReference>
<dbReference type="PROSITE" id="PS50088">
    <property type="entry name" value="ANK_REPEAT"/>
    <property type="match status" value="1"/>
</dbReference>
<reference evidence="5" key="1">
    <citation type="journal article" date="2019" name="bioRxiv">
        <title>The Genome of the Zebra Mussel, Dreissena polymorpha: A Resource for Invasive Species Research.</title>
        <authorList>
            <person name="McCartney M.A."/>
            <person name="Auch B."/>
            <person name="Kono T."/>
            <person name="Mallez S."/>
            <person name="Zhang Y."/>
            <person name="Obille A."/>
            <person name="Becker A."/>
            <person name="Abrahante J.E."/>
            <person name="Garbe J."/>
            <person name="Badalamenti J.P."/>
            <person name="Herman A."/>
            <person name="Mangelson H."/>
            <person name="Liachko I."/>
            <person name="Sullivan S."/>
            <person name="Sone E.D."/>
            <person name="Koren S."/>
            <person name="Silverstein K.A.T."/>
            <person name="Beckman K.B."/>
            <person name="Gohl D.M."/>
        </authorList>
    </citation>
    <scope>NUCLEOTIDE SEQUENCE</scope>
    <source>
        <strain evidence="5">Duluth1</strain>
        <tissue evidence="5">Whole animal</tissue>
    </source>
</reference>
<dbReference type="SUPFAM" id="SSF48403">
    <property type="entry name" value="Ankyrin repeat"/>
    <property type="match status" value="1"/>
</dbReference>
<dbReference type="GO" id="GO:0045944">
    <property type="term" value="P:positive regulation of transcription by RNA polymerase II"/>
    <property type="evidence" value="ECO:0007669"/>
    <property type="project" value="TreeGrafter"/>
</dbReference>
<dbReference type="Pfam" id="PF12796">
    <property type="entry name" value="Ank_2"/>
    <property type="match status" value="1"/>
</dbReference>
<dbReference type="PROSITE" id="PS50297">
    <property type="entry name" value="ANK_REP_REGION"/>
    <property type="match status" value="1"/>
</dbReference>
<dbReference type="Gene3D" id="1.25.40.20">
    <property type="entry name" value="Ankyrin repeat-containing domain"/>
    <property type="match status" value="1"/>
</dbReference>
<proteinExistence type="predicted"/>
<name>A0A9D4MLI1_DREPO</name>
<dbReference type="InterPro" id="IPR050663">
    <property type="entry name" value="Ankyrin-SOCS_Box"/>
</dbReference>
<dbReference type="GO" id="GO:0000976">
    <property type="term" value="F:transcription cis-regulatory region binding"/>
    <property type="evidence" value="ECO:0007669"/>
    <property type="project" value="TreeGrafter"/>
</dbReference>
<feature type="compositionally biased region" description="Polar residues" evidence="4">
    <location>
        <begin position="83"/>
        <end position="93"/>
    </location>
</feature>
<comment type="caution">
    <text evidence="5">The sequence shown here is derived from an EMBL/GenBank/DDBJ whole genome shotgun (WGS) entry which is preliminary data.</text>
</comment>